<dbReference type="SUPFAM" id="SSF52540">
    <property type="entry name" value="P-loop containing nucleoside triphosphate hydrolases"/>
    <property type="match status" value="1"/>
</dbReference>
<name>A0ABQ8DNY1_BRANA</name>
<evidence type="ECO:0000313" key="3">
    <source>
        <dbReference type="EMBL" id="KAH0930787.1"/>
    </source>
</evidence>
<dbReference type="EMBL" id="JAGKQM010000004">
    <property type="protein sequence ID" value="KAH0930787.1"/>
    <property type="molecule type" value="Genomic_DNA"/>
</dbReference>
<keyword evidence="4" id="KW-1185">Reference proteome</keyword>
<dbReference type="Pfam" id="PF25568">
    <property type="entry name" value="AAA_lid_At3g28540"/>
    <property type="match status" value="1"/>
</dbReference>
<comment type="caution">
    <text evidence="3">The sequence shown here is derived from an EMBL/GenBank/DDBJ whole genome shotgun (WGS) entry which is preliminary data.</text>
</comment>
<dbReference type="PANTHER" id="PTHR23070">
    <property type="entry name" value="BCS1 AAA-TYPE ATPASE"/>
    <property type="match status" value="1"/>
</dbReference>
<evidence type="ECO:0008006" key="5">
    <source>
        <dbReference type="Google" id="ProtNLM"/>
    </source>
</evidence>
<evidence type="ECO:0000259" key="2">
    <source>
        <dbReference type="Pfam" id="PF25568"/>
    </source>
</evidence>
<reference evidence="3 4" key="1">
    <citation type="submission" date="2021-05" db="EMBL/GenBank/DDBJ databases">
        <title>Genome Assembly of Synthetic Allotetraploid Brassica napus Reveals Homoeologous Exchanges between Subgenomes.</title>
        <authorList>
            <person name="Davis J.T."/>
        </authorList>
    </citation>
    <scope>NUCLEOTIDE SEQUENCE [LARGE SCALE GENOMIC DNA]</scope>
    <source>
        <strain evidence="4">cv. Da-Ae</strain>
        <tissue evidence="3">Seedling</tissue>
    </source>
</reference>
<dbReference type="InterPro" id="IPR003959">
    <property type="entry name" value="ATPase_AAA_core"/>
</dbReference>
<dbReference type="InterPro" id="IPR027417">
    <property type="entry name" value="P-loop_NTPase"/>
</dbReference>
<feature type="domain" description="AAA+ ATPase At3g28540-like C-terminal" evidence="2">
    <location>
        <begin position="175"/>
        <end position="243"/>
    </location>
</feature>
<proteinExistence type="predicted"/>
<dbReference type="InterPro" id="IPR050747">
    <property type="entry name" value="Mitochondrial_chaperone_BCS1"/>
</dbReference>
<feature type="domain" description="ATPase AAA-type core" evidence="1">
    <location>
        <begin position="81"/>
        <end position="173"/>
    </location>
</feature>
<evidence type="ECO:0000313" key="4">
    <source>
        <dbReference type="Proteomes" id="UP000824890"/>
    </source>
</evidence>
<gene>
    <name evidence="3" type="ORF">HID58_016514</name>
</gene>
<dbReference type="InterPro" id="IPR058017">
    <property type="entry name" value="At3g28540-like_C"/>
</dbReference>
<sequence>MQPRASLLIYTHSSNNKWEKAHLVHPSTFETLAMDSKRKKIFINDLNKFINRKDFYKRVGRAWKRCYILYGPPVMKDDSGLRRLISSVGNRSILLVEDIDSHSIDLGSSKDGLATGNEKKEGGLSLAMILNSLDGVWTSCGEERIIIYTTNHMDDIDARLIRPGRIDTKVYMGYCGYDAFKTLSENYLEIHDHALFSYIQSKLTEVQITPARVAEVFTRNYDVDSALTDLVKLLDEGENEGEDEEASI</sequence>
<evidence type="ECO:0000259" key="1">
    <source>
        <dbReference type="Pfam" id="PF00004"/>
    </source>
</evidence>
<dbReference type="Proteomes" id="UP000824890">
    <property type="component" value="Unassembled WGS sequence"/>
</dbReference>
<dbReference type="Gene3D" id="3.40.50.300">
    <property type="entry name" value="P-loop containing nucleotide triphosphate hydrolases"/>
    <property type="match status" value="2"/>
</dbReference>
<accession>A0ABQ8DNY1</accession>
<organism evidence="3 4">
    <name type="scientific">Brassica napus</name>
    <name type="common">Rape</name>
    <dbReference type="NCBI Taxonomy" id="3708"/>
    <lineage>
        <taxon>Eukaryota</taxon>
        <taxon>Viridiplantae</taxon>
        <taxon>Streptophyta</taxon>
        <taxon>Embryophyta</taxon>
        <taxon>Tracheophyta</taxon>
        <taxon>Spermatophyta</taxon>
        <taxon>Magnoliopsida</taxon>
        <taxon>eudicotyledons</taxon>
        <taxon>Gunneridae</taxon>
        <taxon>Pentapetalae</taxon>
        <taxon>rosids</taxon>
        <taxon>malvids</taxon>
        <taxon>Brassicales</taxon>
        <taxon>Brassicaceae</taxon>
        <taxon>Brassiceae</taxon>
        <taxon>Brassica</taxon>
    </lineage>
</organism>
<dbReference type="Pfam" id="PF00004">
    <property type="entry name" value="AAA"/>
    <property type="match status" value="1"/>
</dbReference>
<protein>
    <recommendedName>
        <fullName evidence="5">ATPase AAA-type core domain-containing protein</fullName>
    </recommendedName>
</protein>
<dbReference type="Gene3D" id="6.10.280.40">
    <property type="match status" value="1"/>
</dbReference>